<dbReference type="STRING" id="1660074.CVIC8964_1119"/>
<name>A0A1X9T1W5_9BACT</name>
<organism evidence="2 3">
    <name type="scientific">Campylobacter vicugnae</name>
    <dbReference type="NCBI Taxonomy" id="1660076"/>
    <lineage>
        <taxon>Bacteria</taxon>
        <taxon>Pseudomonadati</taxon>
        <taxon>Campylobacterota</taxon>
        <taxon>Epsilonproteobacteria</taxon>
        <taxon>Campylobacterales</taxon>
        <taxon>Campylobacteraceae</taxon>
        <taxon>Campylobacter</taxon>
    </lineage>
</organism>
<dbReference type="EMBL" id="CP018791">
    <property type="protein sequence ID" value="ARR02522.1"/>
    <property type="molecule type" value="Genomic_DNA"/>
</dbReference>
<proteinExistence type="predicted"/>
<keyword evidence="1" id="KW-0472">Membrane</keyword>
<gene>
    <name evidence="2" type="ORF">CVIC8964_1119</name>
</gene>
<accession>A0A1X9T1W5</accession>
<evidence type="ECO:0000313" key="2">
    <source>
        <dbReference type="EMBL" id="ARR02522.1"/>
    </source>
</evidence>
<evidence type="ECO:0000313" key="3">
    <source>
        <dbReference type="Proteomes" id="UP000194265"/>
    </source>
</evidence>
<feature type="transmembrane region" description="Helical" evidence="1">
    <location>
        <begin position="28"/>
        <end position="48"/>
    </location>
</feature>
<protein>
    <submittedName>
        <fullName evidence="2">Membrane protein</fullName>
    </submittedName>
</protein>
<evidence type="ECO:0000256" key="1">
    <source>
        <dbReference type="SAM" id="Phobius"/>
    </source>
</evidence>
<dbReference type="AlphaFoldDB" id="A0A1X9T1W5"/>
<keyword evidence="1" id="KW-1133">Transmembrane helix</keyword>
<keyword evidence="1" id="KW-0812">Transmembrane</keyword>
<dbReference type="Proteomes" id="UP000194265">
    <property type="component" value="Chromosome"/>
</dbReference>
<sequence length="110" mass="12608">MRIVLFLVLAVVVLIVLAISSQRLNWRSKLSILAVCVVIFITGFLYNADDERRSNDIQVLLTEFNTKDSIECQDYNISKKNYNYEFGTQSFVAKDKSGIIIPIQKCLKEN</sequence>
<dbReference type="RefSeq" id="WP_086333841.1">
    <property type="nucleotide sequence ID" value="NZ_CP018791.1"/>
</dbReference>
<dbReference type="OrthoDB" id="5363191at2"/>
<reference evidence="2 3" key="1">
    <citation type="journal article" date="2017" name="Genome Biol. Evol.">
        <title>Comparative Genomic Analysis Identifies a Campylobacter Clade Deficient in Selenium Metabolism.</title>
        <authorList>
            <person name="Miller W.G."/>
            <person name="Yee E."/>
            <person name="Lopes B.S."/>
            <person name="Chapman M.H."/>
            <person name="Huynh S."/>
            <person name="Bono J.L."/>
            <person name="Parker C.T."/>
            <person name="Strachan N.J.C."/>
            <person name="Forbes K.J."/>
        </authorList>
    </citation>
    <scope>NUCLEOTIDE SEQUENCE [LARGE SCALE GENOMIC DNA]</scope>
    <source>
        <strain evidence="2 3">RM8964</strain>
    </source>
</reference>